<keyword evidence="3" id="KW-1185">Reference proteome</keyword>
<dbReference type="InterPro" id="IPR002110">
    <property type="entry name" value="Ankyrin_rpt"/>
</dbReference>
<sequence>MPFVQALMSTDILLTMTQFQQGLCLDFRPFRSFCDFAWSGRCPAKHLVTSITKALSPWLETHELHRAVRLCAALPHMTMPLLLYVVCHDRDDLLAILLPAIDATLSVRHARIGTAQVTTPRLWLDSTTWRHPIDYLFLWCAQLDRRALLRCLVSHAGMCPRAAVDAAAAFGHLAMLQWMLDETPTCSKRALDSAAGGGYLDVVQFLHARGAPCSPKAMDFALQAHHFDVARYLRAHRTEGHSPYMHPWAASHGDVAVLDFITEDATGIPWTTDMMDLAAANGHLEMVEWLCDHSPVGCTTHAMEQAATNGHIEIVQCLIRYPWTRSAVSAAAFRGHVDVLAVLTTHEPIDGPIDPIVVIHSAASQERVAVVDWLAQTYGRAAIAQAHNTIALERGRAVLAAKLTTL</sequence>
<dbReference type="Pfam" id="PF13637">
    <property type="entry name" value="Ank_4"/>
    <property type="match status" value="2"/>
</dbReference>
<dbReference type="InterPro" id="IPR036770">
    <property type="entry name" value="Ankyrin_rpt-contain_sf"/>
</dbReference>
<dbReference type="OrthoDB" id="88700at2759"/>
<organism evidence="2 3">
    <name type="scientific">Aphanomyces stellatus</name>
    <dbReference type="NCBI Taxonomy" id="120398"/>
    <lineage>
        <taxon>Eukaryota</taxon>
        <taxon>Sar</taxon>
        <taxon>Stramenopiles</taxon>
        <taxon>Oomycota</taxon>
        <taxon>Saprolegniomycetes</taxon>
        <taxon>Saprolegniales</taxon>
        <taxon>Verrucalvaceae</taxon>
        <taxon>Aphanomyces</taxon>
    </lineage>
</organism>
<evidence type="ECO:0000313" key="3">
    <source>
        <dbReference type="Proteomes" id="UP000332933"/>
    </source>
</evidence>
<evidence type="ECO:0000313" key="2">
    <source>
        <dbReference type="EMBL" id="VFU00659.1"/>
    </source>
</evidence>
<dbReference type="AlphaFoldDB" id="A0A485LQ10"/>
<protein>
    <submittedName>
        <fullName evidence="2">Aste57867_24016 protein</fullName>
    </submittedName>
</protein>
<dbReference type="PANTHER" id="PTHR46586">
    <property type="entry name" value="ANKYRIN REPEAT-CONTAINING PROTEIN"/>
    <property type="match status" value="1"/>
</dbReference>
<reference evidence="2 3" key="1">
    <citation type="submission" date="2019-03" db="EMBL/GenBank/DDBJ databases">
        <authorList>
            <person name="Gaulin E."/>
            <person name="Dumas B."/>
        </authorList>
    </citation>
    <scope>NUCLEOTIDE SEQUENCE [LARGE SCALE GENOMIC DNA]</scope>
    <source>
        <strain evidence="2">CBS 568.67</strain>
    </source>
</reference>
<gene>
    <name evidence="2" type="primary">Aste57867_24016</name>
    <name evidence="1" type="ORF">As57867_023943</name>
    <name evidence="2" type="ORF">ASTE57867_24016</name>
</gene>
<evidence type="ECO:0000313" key="1">
    <source>
        <dbReference type="EMBL" id="KAF0683935.1"/>
    </source>
</evidence>
<dbReference type="SUPFAM" id="SSF48403">
    <property type="entry name" value="Ankyrin repeat"/>
    <property type="match status" value="1"/>
</dbReference>
<accession>A0A485LQ10</accession>
<name>A0A485LQ10_9STRA</name>
<dbReference type="PANTHER" id="PTHR46586:SF3">
    <property type="entry name" value="ANKYRIN REPEAT-CONTAINING PROTEIN"/>
    <property type="match status" value="1"/>
</dbReference>
<dbReference type="Proteomes" id="UP000332933">
    <property type="component" value="Unassembled WGS sequence"/>
</dbReference>
<dbReference type="InterPro" id="IPR052050">
    <property type="entry name" value="SecEffector_AnkRepeat"/>
</dbReference>
<dbReference type="EMBL" id="VJMH01007338">
    <property type="protein sequence ID" value="KAF0683935.1"/>
    <property type="molecule type" value="Genomic_DNA"/>
</dbReference>
<reference evidence="1" key="2">
    <citation type="submission" date="2019-06" db="EMBL/GenBank/DDBJ databases">
        <title>Genomics analysis of Aphanomyces spp. identifies a new class of oomycete effector associated with host adaptation.</title>
        <authorList>
            <person name="Gaulin E."/>
        </authorList>
    </citation>
    <scope>NUCLEOTIDE SEQUENCE</scope>
    <source>
        <strain evidence="1">CBS 578.67</strain>
    </source>
</reference>
<dbReference type="Gene3D" id="1.25.40.20">
    <property type="entry name" value="Ankyrin repeat-containing domain"/>
    <property type="match status" value="2"/>
</dbReference>
<dbReference type="EMBL" id="CAADRA010007364">
    <property type="protein sequence ID" value="VFU00659.1"/>
    <property type="molecule type" value="Genomic_DNA"/>
</dbReference>
<proteinExistence type="predicted"/>